<gene>
    <name evidence="1" type="ORF">B9T62_18795</name>
</gene>
<evidence type="ECO:0000313" key="2">
    <source>
        <dbReference type="Proteomes" id="UP000249890"/>
    </source>
</evidence>
<reference evidence="1 2" key="1">
    <citation type="submission" date="2017-06" db="EMBL/GenBank/DDBJ databases">
        <title>Complete genome sequence of Paenibacillus donghaensis KCTC 13049T isolated from East Sea sediment, South Korea.</title>
        <authorList>
            <person name="Jung B.K."/>
            <person name="Hong S.-J."/>
            <person name="Shin J.-H."/>
        </authorList>
    </citation>
    <scope>NUCLEOTIDE SEQUENCE [LARGE SCALE GENOMIC DNA]</scope>
    <source>
        <strain evidence="1 2">KCTC 13049</strain>
    </source>
</reference>
<protein>
    <submittedName>
        <fullName evidence="1">Uncharacterized protein</fullName>
    </submittedName>
</protein>
<evidence type="ECO:0000313" key="1">
    <source>
        <dbReference type="EMBL" id="ASA22657.1"/>
    </source>
</evidence>
<dbReference type="AlphaFoldDB" id="A0A2Z2KAX0"/>
<sequence>MKIINVGNYDRESVDDKLVCENVNEYYGEAIVDFLNERFSGDHSSDLYKMVGDGHGLYVWEPWQEDTMNSPYERAEKILNNITEDELTELFEEAGFKITDGEGRIIDGNGMDVKDGLLVR</sequence>
<name>A0A2Z2KAX0_9BACL</name>
<dbReference type="RefSeq" id="WP_087916655.1">
    <property type="nucleotide sequence ID" value="NZ_CP021780.1"/>
</dbReference>
<dbReference type="OrthoDB" id="2662906at2"/>
<organism evidence="1 2">
    <name type="scientific">Paenibacillus donghaensis</name>
    <dbReference type="NCBI Taxonomy" id="414771"/>
    <lineage>
        <taxon>Bacteria</taxon>
        <taxon>Bacillati</taxon>
        <taxon>Bacillota</taxon>
        <taxon>Bacilli</taxon>
        <taxon>Bacillales</taxon>
        <taxon>Paenibacillaceae</taxon>
        <taxon>Paenibacillus</taxon>
    </lineage>
</organism>
<dbReference type="KEGG" id="pdh:B9T62_18795"/>
<proteinExistence type="predicted"/>
<accession>A0A2Z2KAX0</accession>
<dbReference type="EMBL" id="CP021780">
    <property type="protein sequence ID" value="ASA22657.1"/>
    <property type="molecule type" value="Genomic_DNA"/>
</dbReference>
<dbReference type="Proteomes" id="UP000249890">
    <property type="component" value="Chromosome"/>
</dbReference>
<keyword evidence="2" id="KW-1185">Reference proteome</keyword>